<dbReference type="STRING" id="59922.P9303_16551"/>
<sequence length="93" mass="10358">MLHPAVGEWHCSFLMEPVIGQQVRLKVPLPYLKTADPMPMLRPPDLVSPEELGEIVGLRAKDIAVVRFRHGSFLIPLDRLVFDLSDVDGAKGD</sequence>
<name>A2CA89_PROM3</name>
<evidence type="ECO:0000313" key="1">
    <source>
        <dbReference type="EMBL" id="ABM78399.1"/>
    </source>
</evidence>
<dbReference type="KEGG" id="pmf:P9303_16551"/>
<organism evidence="1 2">
    <name type="scientific">Prochlorococcus marinus (strain MIT 9303)</name>
    <dbReference type="NCBI Taxonomy" id="59922"/>
    <lineage>
        <taxon>Bacteria</taxon>
        <taxon>Bacillati</taxon>
        <taxon>Cyanobacteriota</taxon>
        <taxon>Cyanophyceae</taxon>
        <taxon>Synechococcales</taxon>
        <taxon>Prochlorococcaceae</taxon>
        <taxon>Prochlorococcus</taxon>
    </lineage>
</organism>
<dbReference type="EMBL" id="CP000554">
    <property type="protein sequence ID" value="ABM78399.1"/>
    <property type="molecule type" value="Genomic_DNA"/>
</dbReference>
<evidence type="ECO:0000313" key="2">
    <source>
        <dbReference type="Proteomes" id="UP000002274"/>
    </source>
</evidence>
<accession>A2CA89</accession>
<proteinExistence type="predicted"/>
<dbReference type="InterPro" id="IPR021495">
    <property type="entry name" value="CRR42-like"/>
</dbReference>
<reference evidence="1 2" key="1">
    <citation type="journal article" date="2007" name="PLoS Genet.">
        <title>Patterns and implications of gene gain and loss in the evolution of Prochlorococcus.</title>
        <authorList>
            <person name="Kettler G.C."/>
            <person name="Martiny A.C."/>
            <person name="Huang K."/>
            <person name="Zucker J."/>
            <person name="Coleman M.L."/>
            <person name="Rodrigue S."/>
            <person name="Chen F."/>
            <person name="Lapidus A."/>
            <person name="Ferriera S."/>
            <person name="Johnson J."/>
            <person name="Steglich C."/>
            <person name="Church G.M."/>
            <person name="Richardson P."/>
            <person name="Chisholm S.W."/>
        </authorList>
    </citation>
    <scope>NUCLEOTIDE SEQUENCE [LARGE SCALE GENOMIC DNA]</scope>
    <source>
        <strain evidence="1 2">MIT 9303</strain>
    </source>
</reference>
<dbReference type="AlphaFoldDB" id="A2CA89"/>
<protein>
    <recommendedName>
        <fullName evidence="3">DUF3148 domain-containing protein</fullName>
    </recommendedName>
</protein>
<dbReference type="Pfam" id="PF11347">
    <property type="entry name" value="CRR42-like"/>
    <property type="match status" value="1"/>
</dbReference>
<evidence type="ECO:0008006" key="3">
    <source>
        <dbReference type="Google" id="ProtNLM"/>
    </source>
</evidence>
<dbReference type="Proteomes" id="UP000002274">
    <property type="component" value="Chromosome"/>
</dbReference>
<gene>
    <name evidence="1" type="ordered locus">P9303_16551</name>
</gene>
<dbReference type="HOGENOM" id="CLU_180541_1_1_3"/>